<dbReference type="AlphaFoldDB" id="A0A4R6GJZ8"/>
<dbReference type="SUPFAM" id="SSF52540">
    <property type="entry name" value="P-loop containing nucleoside triphosphate hydrolases"/>
    <property type="match status" value="1"/>
</dbReference>
<dbReference type="Proteomes" id="UP000294737">
    <property type="component" value="Unassembled WGS sequence"/>
</dbReference>
<dbReference type="GO" id="GO:0004527">
    <property type="term" value="F:exonuclease activity"/>
    <property type="evidence" value="ECO:0007669"/>
    <property type="project" value="UniProtKB-KW"/>
</dbReference>
<dbReference type="RefSeq" id="WP_112991471.1">
    <property type="nucleotide sequence ID" value="NZ_PTLZ01000001.1"/>
</dbReference>
<dbReference type="InterPro" id="IPR027417">
    <property type="entry name" value="P-loop_NTPase"/>
</dbReference>
<dbReference type="GO" id="GO:0000731">
    <property type="term" value="P:DNA synthesis involved in DNA repair"/>
    <property type="evidence" value="ECO:0007669"/>
    <property type="project" value="TreeGrafter"/>
</dbReference>
<proteinExistence type="predicted"/>
<dbReference type="GO" id="GO:0006302">
    <property type="term" value="P:double-strand break repair"/>
    <property type="evidence" value="ECO:0007669"/>
    <property type="project" value="TreeGrafter"/>
</dbReference>
<keyword evidence="1" id="KW-0540">Nuclease</keyword>
<organism evidence="1 2">
    <name type="scientific">Herminiimonas fonticola</name>
    <dbReference type="NCBI Taxonomy" id="303380"/>
    <lineage>
        <taxon>Bacteria</taxon>
        <taxon>Pseudomonadati</taxon>
        <taxon>Pseudomonadota</taxon>
        <taxon>Betaproteobacteria</taxon>
        <taxon>Burkholderiales</taxon>
        <taxon>Oxalobacteraceae</taxon>
        <taxon>Herminiimonas</taxon>
    </lineage>
</organism>
<dbReference type="OrthoDB" id="174137at2"/>
<keyword evidence="2" id="KW-1185">Reference proteome</keyword>
<dbReference type="PANTHER" id="PTHR32182:SF0">
    <property type="entry name" value="DNA REPLICATION AND REPAIR PROTEIN RECF"/>
    <property type="match status" value="1"/>
</dbReference>
<gene>
    <name evidence="1" type="ORF">EV677_1337</name>
</gene>
<dbReference type="Pfam" id="PF13558">
    <property type="entry name" value="SbcC_Walker_B"/>
    <property type="match status" value="1"/>
</dbReference>
<comment type="caution">
    <text evidence="1">The sequence shown here is derived from an EMBL/GenBank/DDBJ whole genome shotgun (WGS) entry which is preliminary data.</text>
</comment>
<reference evidence="1 2" key="1">
    <citation type="submission" date="2019-03" db="EMBL/GenBank/DDBJ databases">
        <title>Genomic Encyclopedia of Type Strains, Phase IV (KMG-IV): sequencing the most valuable type-strain genomes for metagenomic binning, comparative biology and taxonomic classification.</title>
        <authorList>
            <person name="Goeker M."/>
        </authorList>
    </citation>
    <scope>NUCLEOTIDE SEQUENCE [LARGE SCALE GENOMIC DNA]</scope>
    <source>
        <strain evidence="1 2">DSM 18555</strain>
    </source>
</reference>
<protein>
    <submittedName>
        <fullName evidence="1">Putative exonuclease SbcCD C subunit</fullName>
    </submittedName>
</protein>
<sequence length="1204" mass="134059">MKLKKLILVNWGHLRSGEYPFGNMTLLTGPTGSGKSTILDAVQTVMTAVYQGIFSYNPGQEESSQGSRNGKSKRTIWSYVTGLEDNLFARPDGAHGYVVAVFAPDEGDKAEPFTAIIGAAAKIEGTGSKRQPVQERLSLVLVDGSECSFEDFAIQSERGMEVVPVEDIFRKLDIKYKEVINHRDNKREYLCQLYGRFRGMRAVSFPEASAAAKAWSQSIAVRPIGSVDELVKTQILEHDAEAQASQITEISRMMRNIHDLRKVGERLKNNIAKLGVIAEKLDGSTRAAEEIRMLSLYKARNSLQIDESAERDAELAVETAQEALETEVHKGELLVTAQANTAQAQVDLRARMQGVPALVQKTNIVQRADQAKIDSRTALNSLITGVVAAEKLIAVSRQVMATEFPHEVRALDDVASRISAAYGGCAGLSGGVNSELLRQLQQADSMDYGALRSSARLLQGADAQFGKLHAAFADGGGFVGVLHSQHALVNNAKQNAAIEEAKLTNRKKQLAGGLSDAPPRVYVSLTALQDGLPEAQAQLLCDLVEPQAGEWQRVIEGFMEDARFHVVVTPDFELSALEYCRTHRLPLKIIQGAMCLERTAAISLHPDSIVHELKSEHPVAHAYLHEQFGPVLKVAEEQQLKRTARGLTLQGSASSERKIFVINDLAGVKLVFGKEAKRVALERAKEEYQVVIEFIRKKDELLKTLEELLAIATSVTLPSFEQAETLERAAIALETCEVELSRLDLTELDGYADADKKLTEEFTELQLKISGSATHVGELRQVLKQHATQITQLKQYREKKIAEVDAERSRLSNFCLANQALSMRVMEEQIGTWIENHEWDYATLNIRINELSAESALAIADVYGLLVEYNTGAAADERLEATLRVPRVAAELEDYAQNLTLRSKVQEQLAAQKGIGIVKNLKEVTDSEQTFTNVFTGQFCMSVRESVDNGIKSLKALNNELAQLKFGTDKFAIDWSEWIPEYKEYYDFFVAAAQMSANEGGSLFADDTLSESHIKVRDRLRDILLQTDIESSKKEVLRIADYRNYRRYEIWKHSDIGSKIALSEWGTGSGGQLETPAYIIRAAVVTNRLKHFEKGMNLKFIVNDESFSKMDERRSLDVLKFLRDGLGMQFICAMPSRGAGPLKPEFTREWNFSRVESTGGGEVHYITEADERELRPDRLQELWEAHRKMKRTQAQIAFEESEAQ</sequence>
<dbReference type="PANTHER" id="PTHR32182">
    <property type="entry name" value="DNA REPLICATION AND REPAIR PROTEIN RECF"/>
    <property type="match status" value="1"/>
</dbReference>
<evidence type="ECO:0000313" key="1">
    <source>
        <dbReference type="EMBL" id="TDN94780.1"/>
    </source>
</evidence>
<accession>A0A4R6GJZ8</accession>
<keyword evidence="1" id="KW-0378">Hydrolase</keyword>
<name>A0A4R6GJZ8_9BURK</name>
<dbReference type="Pfam" id="PF13555">
    <property type="entry name" value="AAA_29"/>
    <property type="match status" value="1"/>
</dbReference>
<keyword evidence="1" id="KW-0269">Exonuclease</keyword>
<dbReference type="Gene3D" id="3.40.50.300">
    <property type="entry name" value="P-loop containing nucleotide triphosphate hydrolases"/>
    <property type="match status" value="1"/>
</dbReference>
<dbReference type="EMBL" id="SNWF01000004">
    <property type="protein sequence ID" value="TDN94780.1"/>
    <property type="molecule type" value="Genomic_DNA"/>
</dbReference>
<evidence type="ECO:0000313" key="2">
    <source>
        <dbReference type="Proteomes" id="UP000294737"/>
    </source>
</evidence>